<dbReference type="STRING" id="45286.A0A125RE02"/>
<dbReference type="PIRSF" id="PIRSF017302">
    <property type="entry name" value="Gltscr2"/>
    <property type="match status" value="1"/>
</dbReference>
<keyword evidence="4 5" id="KW-0539">Nucleus</keyword>
<evidence type="ECO:0000256" key="6">
    <source>
        <dbReference type="SAM" id="MobiDB-lite"/>
    </source>
</evidence>
<feature type="compositionally biased region" description="Acidic residues" evidence="6">
    <location>
        <begin position="261"/>
        <end position="288"/>
    </location>
</feature>
<evidence type="ECO:0000256" key="1">
    <source>
        <dbReference type="ARBA" id="ARBA00008838"/>
    </source>
</evidence>
<evidence type="ECO:0000313" key="7">
    <source>
        <dbReference type="EMBL" id="AMD19045.1"/>
    </source>
</evidence>
<feature type="compositionally biased region" description="Basic and acidic residues" evidence="6">
    <location>
        <begin position="351"/>
        <end position="362"/>
    </location>
</feature>
<dbReference type="GO" id="GO:0006364">
    <property type="term" value="P:rRNA processing"/>
    <property type="evidence" value="ECO:0007669"/>
    <property type="project" value="TreeGrafter"/>
</dbReference>
<sequence length="442" mass="50730">MSTPKNRPSQYRQPSRKGKKAWRKNIDLEDIEKKIELNREKEITHGTDNLASLPGDALFQVDLDGDEVLKSKLIKRKQIKKNIKSKEILDSIKSNSKVPAVTHPKAAASEKRSKIQGVSKHELSRLMALSGRKLGESKLKAQVYKEGLVKAGSTDIWGESDVVRTPSGFELNIKKKKVPNELLKKSTTGWSVATIAPDTIKRAPVKVKEFDETPHAGKSYNPDKEQWKNLINQEYQDEHVKEKRRVQMEEYKKKIHHLMETLEDDEEKDSEDDGSSISDADEQGEEESDQVRLSVNPPAKYKKKTKYQRNKKKRHEEKVKLQHQLKELKTQLHDLEKLEALQESVASEPKGALDHPGKVGKEKKNKKHKLGTKHSVIDGQLEVKFSDELSDSLRKLKPEGNLLYENVKKLQSGGKIETRVPIMKGRRYKQKITEKWTYKDFK</sequence>
<evidence type="ECO:0000256" key="5">
    <source>
        <dbReference type="PIRNR" id="PIRNR017302"/>
    </source>
</evidence>
<feature type="region of interest" description="Disordered" evidence="6">
    <location>
        <begin position="256"/>
        <end position="321"/>
    </location>
</feature>
<keyword evidence="3 5" id="KW-0690">Ribosome biogenesis</keyword>
<dbReference type="InterPro" id="IPR011687">
    <property type="entry name" value="Nop53/GLTSCR2"/>
</dbReference>
<dbReference type="GO" id="GO:0008097">
    <property type="term" value="F:5S rRNA binding"/>
    <property type="evidence" value="ECO:0007669"/>
    <property type="project" value="TreeGrafter"/>
</dbReference>
<dbReference type="GO" id="GO:0000027">
    <property type="term" value="P:ribosomal large subunit assembly"/>
    <property type="evidence" value="ECO:0007669"/>
    <property type="project" value="UniProtKB-UniRule"/>
</dbReference>
<dbReference type="GO" id="GO:0005654">
    <property type="term" value="C:nucleoplasm"/>
    <property type="evidence" value="ECO:0007669"/>
    <property type="project" value="UniProtKB-SubCell"/>
</dbReference>
<proteinExistence type="inferred from homology"/>
<dbReference type="OrthoDB" id="5072at2759"/>
<feature type="region of interest" description="Disordered" evidence="6">
    <location>
        <begin position="96"/>
        <end position="119"/>
    </location>
</feature>
<feature type="region of interest" description="Disordered" evidence="6">
    <location>
        <begin position="345"/>
        <end position="373"/>
    </location>
</feature>
<dbReference type="GeneID" id="28722499"/>
<dbReference type="Proteomes" id="UP000243052">
    <property type="component" value="Chromosome ii"/>
</dbReference>
<name>A0A125RE02_9SACH</name>
<feature type="region of interest" description="Disordered" evidence="6">
    <location>
        <begin position="1"/>
        <end position="24"/>
    </location>
</feature>
<protein>
    <recommendedName>
        <fullName evidence="2 5">Ribosome biogenesis protein NOP53</fullName>
    </recommendedName>
</protein>
<feature type="compositionally biased region" description="Basic residues" evidence="6">
    <location>
        <begin position="300"/>
        <end position="315"/>
    </location>
</feature>
<accession>A0A125RE02</accession>
<dbReference type="Pfam" id="PF07767">
    <property type="entry name" value="Nop53"/>
    <property type="match status" value="1"/>
</dbReference>
<evidence type="ECO:0000256" key="3">
    <source>
        <dbReference type="ARBA" id="ARBA00022517"/>
    </source>
</evidence>
<feature type="compositionally biased region" description="Polar residues" evidence="6">
    <location>
        <begin position="1"/>
        <end position="13"/>
    </location>
</feature>
<dbReference type="PANTHER" id="PTHR14211">
    <property type="entry name" value="GLIOMA SUPPRESSOR CANDIDATE REGION GENE 2"/>
    <property type="match status" value="1"/>
</dbReference>
<dbReference type="AlphaFoldDB" id="A0A125RE02"/>
<dbReference type="RefSeq" id="XP_017986041.1">
    <property type="nucleotide sequence ID" value="XM_018130552.1"/>
</dbReference>
<feature type="region of interest" description="Disordered" evidence="6">
    <location>
        <begin position="206"/>
        <end position="226"/>
    </location>
</feature>
<reference evidence="7 8" key="1">
    <citation type="submission" date="2016-01" db="EMBL/GenBank/DDBJ databases">
        <title>Genome sequence of the yeast Holleya sinecauda.</title>
        <authorList>
            <person name="Dietrich F.S."/>
        </authorList>
    </citation>
    <scope>NUCLEOTIDE SEQUENCE [LARGE SCALE GENOMIC DNA]</scope>
    <source>
        <strain evidence="7 8">ATCC 58844</strain>
    </source>
</reference>
<comment type="subcellular location">
    <subcellularLocation>
        <location evidence="5">Nucleus</location>
        <location evidence="5">Nucleolus</location>
    </subcellularLocation>
    <subcellularLocation>
        <location evidence="5">Nucleus</location>
        <location evidence="5">Nucleoplasm</location>
    </subcellularLocation>
</comment>
<feature type="compositionally biased region" description="Basic residues" evidence="6">
    <location>
        <begin position="14"/>
        <end position="23"/>
    </location>
</feature>
<evidence type="ECO:0000256" key="4">
    <source>
        <dbReference type="ARBA" id="ARBA00023242"/>
    </source>
</evidence>
<keyword evidence="8" id="KW-1185">Reference proteome</keyword>
<dbReference type="EMBL" id="CP014242">
    <property type="protein sequence ID" value="AMD19045.1"/>
    <property type="molecule type" value="Genomic_DNA"/>
</dbReference>
<evidence type="ECO:0000256" key="2">
    <source>
        <dbReference type="ARBA" id="ARBA00018339"/>
    </source>
</evidence>
<feature type="compositionally biased region" description="Basic residues" evidence="6">
    <location>
        <begin position="363"/>
        <end position="372"/>
    </location>
</feature>
<comment type="similarity">
    <text evidence="1 5">Belongs to the NOP53 family.</text>
</comment>
<evidence type="ECO:0000313" key="8">
    <source>
        <dbReference type="Proteomes" id="UP000243052"/>
    </source>
</evidence>
<gene>
    <name evidence="7" type="ORF">AW171_hschr2854</name>
</gene>
<dbReference type="PANTHER" id="PTHR14211:SF7">
    <property type="entry name" value="RIBOSOME BIOGENESIS PROTEIN NOP53"/>
    <property type="match status" value="1"/>
</dbReference>
<dbReference type="GO" id="GO:0005730">
    <property type="term" value="C:nucleolus"/>
    <property type="evidence" value="ECO:0007669"/>
    <property type="project" value="UniProtKB-SubCell"/>
</dbReference>
<organism evidence="7 8">
    <name type="scientific">Eremothecium sinecaudum</name>
    <dbReference type="NCBI Taxonomy" id="45286"/>
    <lineage>
        <taxon>Eukaryota</taxon>
        <taxon>Fungi</taxon>
        <taxon>Dikarya</taxon>
        <taxon>Ascomycota</taxon>
        <taxon>Saccharomycotina</taxon>
        <taxon>Saccharomycetes</taxon>
        <taxon>Saccharomycetales</taxon>
        <taxon>Saccharomycetaceae</taxon>
        <taxon>Eremothecium</taxon>
    </lineage>
</organism>
<feature type="compositionally biased region" description="Basic and acidic residues" evidence="6">
    <location>
        <begin position="108"/>
        <end position="119"/>
    </location>
</feature>
<comment type="function">
    <text evidence="5">May play a role in ribosome biogenesis.</text>
</comment>